<evidence type="ECO:0000259" key="1">
    <source>
        <dbReference type="Pfam" id="PF04037"/>
    </source>
</evidence>
<accession>A0AA86PG56</accession>
<organism evidence="2">
    <name type="scientific">Hexamita inflata</name>
    <dbReference type="NCBI Taxonomy" id="28002"/>
    <lineage>
        <taxon>Eukaryota</taxon>
        <taxon>Metamonada</taxon>
        <taxon>Diplomonadida</taxon>
        <taxon>Hexamitidae</taxon>
        <taxon>Hexamitinae</taxon>
        <taxon>Hexamita</taxon>
    </lineage>
</organism>
<protein>
    <recommendedName>
        <fullName evidence="1">DUF382 domain-containing protein</fullName>
    </recommendedName>
</protein>
<reference evidence="2" key="1">
    <citation type="submission" date="2023-06" db="EMBL/GenBank/DDBJ databases">
        <authorList>
            <person name="Kurt Z."/>
        </authorList>
    </citation>
    <scope>NUCLEOTIDE SEQUENCE</scope>
</reference>
<dbReference type="PANTHER" id="PTHR12785:SF6">
    <property type="entry name" value="SPLICING FACTOR 3B SUBUNIT 2"/>
    <property type="match status" value="1"/>
</dbReference>
<dbReference type="InterPro" id="IPR007180">
    <property type="entry name" value="DUF382"/>
</dbReference>
<proteinExistence type="predicted"/>
<evidence type="ECO:0000313" key="2">
    <source>
        <dbReference type="EMBL" id="CAI9938624.1"/>
    </source>
</evidence>
<dbReference type="EMBL" id="CAXDID020000070">
    <property type="protein sequence ID" value="CAL6014165.1"/>
    <property type="molecule type" value="Genomic_DNA"/>
</dbReference>
<sequence length="219" mass="25818">MDVSEIFKRFASRAAHSSQITQSSTEPQIVQNQIAQRQNSVKLIDLKLSSSKPELVQYDDVNAPDPEFLTYLREQPNTIDIPRHWRVQKGSFMSQKLSKGSFRHLKNLEFRIPKQYMKAALERKNALDKIQEQTFQQLARNEIKVNQQETLYEVREEEYADNNEYLPFGQVFYQGRLTELKFKYDFTKGELSDRLKHAIQYKEGEDAPWTHKMKILGLE</sequence>
<dbReference type="InterPro" id="IPR052584">
    <property type="entry name" value="U2_snRNP_Complex_Component"/>
</dbReference>
<dbReference type="Pfam" id="PF04037">
    <property type="entry name" value="DUF382"/>
    <property type="match status" value="1"/>
</dbReference>
<name>A0AA86PG56_9EUKA</name>
<gene>
    <name evidence="3" type="ORF">HINF_LOCUS24138</name>
    <name evidence="2" type="ORF">HINF_LOCUS26269</name>
</gene>
<dbReference type="PANTHER" id="PTHR12785">
    <property type="entry name" value="SPLICING FACTOR 3B"/>
    <property type="match status" value="1"/>
</dbReference>
<comment type="caution">
    <text evidence="2">The sequence shown here is derived from an EMBL/GenBank/DDBJ whole genome shotgun (WGS) entry which is preliminary data.</text>
</comment>
<feature type="domain" description="DUF382" evidence="1">
    <location>
        <begin position="52"/>
        <end position="176"/>
    </location>
</feature>
<evidence type="ECO:0000313" key="3">
    <source>
        <dbReference type="EMBL" id="CAL6014165.1"/>
    </source>
</evidence>
<dbReference type="GO" id="GO:0005634">
    <property type="term" value="C:nucleus"/>
    <property type="evidence" value="ECO:0007669"/>
    <property type="project" value="InterPro"/>
</dbReference>
<keyword evidence="4" id="KW-1185">Reference proteome</keyword>
<dbReference type="Proteomes" id="UP001642409">
    <property type="component" value="Unassembled WGS sequence"/>
</dbReference>
<reference evidence="3 4" key="2">
    <citation type="submission" date="2024-07" db="EMBL/GenBank/DDBJ databases">
        <authorList>
            <person name="Akdeniz Z."/>
        </authorList>
    </citation>
    <scope>NUCLEOTIDE SEQUENCE [LARGE SCALE GENOMIC DNA]</scope>
</reference>
<dbReference type="AlphaFoldDB" id="A0AA86PG56"/>
<evidence type="ECO:0000313" key="4">
    <source>
        <dbReference type="Proteomes" id="UP001642409"/>
    </source>
</evidence>
<dbReference type="EMBL" id="CATOUU010000656">
    <property type="protein sequence ID" value="CAI9938624.1"/>
    <property type="molecule type" value="Genomic_DNA"/>
</dbReference>